<dbReference type="SUPFAM" id="SSF52096">
    <property type="entry name" value="ClpP/crotonase"/>
    <property type="match status" value="1"/>
</dbReference>
<proteinExistence type="inferred from homology"/>
<dbReference type="GO" id="GO:0004252">
    <property type="term" value="F:serine-type endopeptidase activity"/>
    <property type="evidence" value="ECO:0007669"/>
    <property type="project" value="UniProtKB-UniRule"/>
</dbReference>
<dbReference type="NCBIfam" id="NF009205">
    <property type="entry name" value="PRK12553.1"/>
    <property type="match status" value="1"/>
</dbReference>
<evidence type="ECO:0000256" key="4">
    <source>
        <dbReference type="ARBA" id="ARBA00022801"/>
    </source>
</evidence>
<comment type="caution">
    <text evidence="9">The sequence shown here is derived from an EMBL/GenBank/DDBJ whole genome shotgun (WGS) entry which is preliminary data.</text>
</comment>
<evidence type="ECO:0000256" key="3">
    <source>
        <dbReference type="ARBA" id="ARBA00022670"/>
    </source>
</evidence>
<organism evidence="9 10">
    <name type="scientific">candidate division WS6 bacterium OLB20</name>
    <dbReference type="NCBI Taxonomy" id="1617426"/>
    <lineage>
        <taxon>Bacteria</taxon>
        <taxon>Candidatus Dojkabacteria</taxon>
    </lineage>
</organism>
<evidence type="ECO:0000313" key="10">
    <source>
        <dbReference type="Proteomes" id="UP000070457"/>
    </source>
</evidence>
<feature type="active site" evidence="7">
    <location>
        <position position="125"/>
    </location>
</feature>
<comment type="similarity">
    <text evidence="1 7 8">Belongs to the peptidase S14 family.</text>
</comment>
<feature type="active site" description="Nucleophile" evidence="7">
    <location>
        <position position="100"/>
    </location>
</feature>
<dbReference type="PANTHER" id="PTHR10381:SF70">
    <property type="entry name" value="ATP-DEPENDENT CLP PROTEASE PROTEOLYTIC SUBUNIT"/>
    <property type="match status" value="1"/>
</dbReference>
<evidence type="ECO:0000256" key="1">
    <source>
        <dbReference type="ARBA" id="ARBA00007039"/>
    </source>
</evidence>
<evidence type="ECO:0000256" key="2">
    <source>
        <dbReference type="ARBA" id="ARBA00022490"/>
    </source>
</evidence>
<dbReference type="InterPro" id="IPR023562">
    <property type="entry name" value="ClpP/TepA"/>
</dbReference>
<keyword evidence="4 7" id="KW-0378">Hydrolase</keyword>
<dbReference type="Proteomes" id="UP000070457">
    <property type="component" value="Unassembled WGS sequence"/>
</dbReference>
<dbReference type="PATRIC" id="fig|1617426.3.peg.521"/>
<reference evidence="9 10" key="1">
    <citation type="submission" date="2015-02" db="EMBL/GenBank/DDBJ databases">
        <title>Improved understanding of the partial-nitritation anammox process through 23 genomes representing the majority of the microbial community.</title>
        <authorList>
            <person name="Speth D.R."/>
            <person name="In T Zandt M."/>
            <person name="Guerrero Cruz S."/>
            <person name="Jetten M.S."/>
            <person name="Dutilh B.E."/>
        </authorList>
    </citation>
    <scope>NUCLEOTIDE SEQUENCE [LARGE SCALE GENOMIC DNA]</scope>
    <source>
        <strain evidence="9">OLB20</strain>
    </source>
</reference>
<name>A0A136LXY3_9BACT</name>
<dbReference type="Gene3D" id="3.90.226.10">
    <property type="entry name" value="2-enoyl-CoA Hydratase, Chain A, domain 1"/>
    <property type="match status" value="1"/>
</dbReference>
<dbReference type="Pfam" id="PF00574">
    <property type="entry name" value="CLP_protease"/>
    <property type="match status" value="1"/>
</dbReference>
<dbReference type="EC" id="3.4.21.92" evidence="7"/>
<dbReference type="AlphaFoldDB" id="A0A136LXY3"/>
<comment type="catalytic activity">
    <reaction evidence="6 7">
        <text>Hydrolysis of proteins to small peptides in the presence of ATP and magnesium. alpha-casein is the usual test substrate. In the absence of ATP, only oligopeptides shorter than five residues are hydrolyzed (such as succinyl-Leu-Tyr-|-NHMec, and Leu-Tyr-Leu-|-Tyr-Trp, in which cleavage of the -Tyr-|-Leu- and -Tyr-|-Trp bonds also occurs).</text>
        <dbReference type="EC" id="3.4.21.92"/>
    </reaction>
</comment>
<dbReference type="GO" id="GO:0006515">
    <property type="term" value="P:protein quality control for misfolded or incompletely synthesized proteins"/>
    <property type="evidence" value="ECO:0007669"/>
    <property type="project" value="TreeGrafter"/>
</dbReference>
<comment type="subunit">
    <text evidence="7">Fourteen ClpP subunits assemble into 2 heptameric rings which stack back to back to give a disk-like structure with a central cavity, resembling the structure of eukaryotic proteasomes.</text>
</comment>
<comment type="function">
    <text evidence="7">Cleaves peptides in various proteins in a process that requires ATP hydrolysis. Has a chymotrypsin-like activity. Plays a major role in the degradation of misfolded proteins.</text>
</comment>
<dbReference type="NCBIfam" id="NF001368">
    <property type="entry name" value="PRK00277.1"/>
    <property type="match status" value="1"/>
</dbReference>
<dbReference type="EMBL" id="JYNZ01000003">
    <property type="protein sequence ID" value="KXK26520.1"/>
    <property type="molecule type" value="Genomic_DNA"/>
</dbReference>
<accession>A0A136LXY3</accession>
<keyword evidence="2 7" id="KW-0963">Cytoplasm</keyword>
<protein>
    <recommendedName>
        <fullName evidence="7 8">ATP-dependent Clp protease proteolytic subunit</fullName>
        <ecNumber evidence="7">3.4.21.92</ecNumber>
    </recommendedName>
    <alternativeName>
        <fullName evidence="7">Endopeptidase Clp</fullName>
    </alternativeName>
</protein>
<dbReference type="STRING" id="1617426.TR69_WS6001000524"/>
<evidence type="ECO:0000256" key="8">
    <source>
        <dbReference type="RuleBase" id="RU003567"/>
    </source>
</evidence>
<dbReference type="PRINTS" id="PR00127">
    <property type="entry name" value="CLPPROTEASEP"/>
</dbReference>
<evidence type="ECO:0000313" key="9">
    <source>
        <dbReference type="EMBL" id="KXK26520.1"/>
    </source>
</evidence>
<dbReference type="GO" id="GO:0009368">
    <property type="term" value="C:endopeptidase Clp complex"/>
    <property type="evidence" value="ECO:0007669"/>
    <property type="project" value="TreeGrafter"/>
</dbReference>
<dbReference type="InterPro" id="IPR029045">
    <property type="entry name" value="ClpP/crotonase-like_dom_sf"/>
</dbReference>
<keyword evidence="3 7" id="KW-0645">Protease</keyword>
<dbReference type="GO" id="GO:0004176">
    <property type="term" value="F:ATP-dependent peptidase activity"/>
    <property type="evidence" value="ECO:0007669"/>
    <property type="project" value="InterPro"/>
</dbReference>
<keyword evidence="5 7" id="KW-0720">Serine protease</keyword>
<comment type="subcellular location">
    <subcellularLocation>
        <location evidence="7">Cytoplasm</location>
    </subcellularLocation>
</comment>
<evidence type="ECO:0000256" key="6">
    <source>
        <dbReference type="ARBA" id="ARBA00034021"/>
    </source>
</evidence>
<evidence type="ECO:0000256" key="7">
    <source>
        <dbReference type="HAMAP-Rule" id="MF_00444"/>
    </source>
</evidence>
<dbReference type="HAMAP" id="MF_00444">
    <property type="entry name" value="ClpP"/>
    <property type="match status" value="1"/>
</dbReference>
<evidence type="ECO:0000256" key="5">
    <source>
        <dbReference type="ARBA" id="ARBA00022825"/>
    </source>
</evidence>
<dbReference type="InterPro" id="IPR001907">
    <property type="entry name" value="ClpP"/>
</dbReference>
<dbReference type="FunFam" id="3.90.226.10:FF:000001">
    <property type="entry name" value="ATP-dependent Clp protease proteolytic subunit"/>
    <property type="match status" value="1"/>
</dbReference>
<sequence>MSSYLIPTVIEKSRDGERAYDIYSRLLKDRIIFLGTGIDDQVANAVIAQLLFLEKEDQEKDITMYINSPGGVIYSGLAILDTMSYIKPDVRTVAIGTAASFGTVILSAGAKGKRFALPNTMVHMHQPLVSGGIGGQASDIEIEAREILRLKELLTNILAENTGQTHDQITKDSDRDKHMTADEALKYGLIDKIIKNGTNQVTDCSLRRYLLQ</sequence>
<dbReference type="CDD" id="cd07017">
    <property type="entry name" value="S14_ClpP_2"/>
    <property type="match status" value="1"/>
</dbReference>
<dbReference type="GO" id="GO:0005737">
    <property type="term" value="C:cytoplasm"/>
    <property type="evidence" value="ECO:0007669"/>
    <property type="project" value="UniProtKB-SubCell"/>
</dbReference>
<gene>
    <name evidence="7 9" type="primary">clpP</name>
    <name evidence="9" type="ORF">TR69_WS6001000524</name>
</gene>
<dbReference type="PANTHER" id="PTHR10381">
    <property type="entry name" value="ATP-DEPENDENT CLP PROTEASE PROTEOLYTIC SUBUNIT"/>
    <property type="match status" value="1"/>
</dbReference>
<dbReference type="GO" id="GO:0051117">
    <property type="term" value="F:ATPase binding"/>
    <property type="evidence" value="ECO:0007669"/>
    <property type="project" value="TreeGrafter"/>
</dbReference>